<dbReference type="AlphaFoldDB" id="A0A6A6BI72"/>
<feature type="compositionally biased region" description="Basic and acidic residues" evidence="1">
    <location>
        <begin position="249"/>
        <end position="269"/>
    </location>
</feature>
<reference evidence="2" key="1">
    <citation type="journal article" date="2020" name="Stud. Mycol.">
        <title>101 Dothideomycetes genomes: a test case for predicting lifestyles and emergence of pathogens.</title>
        <authorList>
            <person name="Haridas S."/>
            <person name="Albert R."/>
            <person name="Binder M."/>
            <person name="Bloem J."/>
            <person name="Labutti K."/>
            <person name="Salamov A."/>
            <person name="Andreopoulos B."/>
            <person name="Baker S."/>
            <person name="Barry K."/>
            <person name="Bills G."/>
            <person name="Bluhm B."/>
            <person name="Cannon C."/>
            <person name="Castanera R."/>
            <person name="Culley D."/>
            <person name="Daum C."/>
            <person name="Ezra D."/>
            <person name="Gonzalez J."/>
            <person name="Henrissat B."/>
            <person name="Kuo A."/>
            <person name="Liang C."/>
            <person name="Lipzen A."/>
            <person name="Lutzoni F."/>
            <person name="Magnuson J."/>
            <person name="Mondo S."/>
            <person name="Nolan M."/>
            <person name="Ohm R."/>
            <person name="Pangilinan J."/>
            <person name="Park H.-J."/>
            <person name="Ramirez L."/>
            <person name="Alfaro M."/>
            <person name="Sun H."/>
            <person name="Tritt A."/>
            <person name="Yoshinaga Y."/>
            <person name="Zwiers L.-H."/>
            <person name="Turgeon B."/>
            <person name="Goodwin S."/>
            <person name="Spatafora J."/>
            <person name="Crous P."/>
            <person name="Grigoriev I."/>
        </authorList>
    </citation>
    <scope>NUCLEOTIDE SEQUENCE</scope>
    <source>
        <strain evidence="2">CBS 121167</strain>
    </source>
</reference>
<feature type="region of interest" description="Disordered" evidence="1">
    <location>
        <begin position="40"/>
        <end position="77"/>
    </location>
</feature>
<name>A0A6A6BI72_9PEZI</name>
<evidence type="ECO:0000313" key="2">
    <source>
        <dbReference type="EMBL" id="KAF2143849.1"/>
    </source>
</evidence>
<dbReference type="EMBL" id="ML995481">
    <property type="protein sequence ID" value="KAF2143849.1"/>
    <property type="molecule type" value="Genomic_DNA"/>
</dbReference>
<dbReference type="GeneID" id="54299451"/>
<gene>
    <name evidence="2" type="ORF">K452DRAFT_296822</name>
</gene>
<feature type="region of interest" description="Disordered" evidence="1">
    <location>
        <begin position="201"/>
        <end position="315"/>
    </location>
</feature>
<sequence length="315" mass="32960">MPRPRASLSGLNAFGQVDWDDAFKVEVKAPCSEDVAAKEQYGSNTAATASTASTTPSPLQPRSSSPTTPPQPSSQGQALLAWATTPNIRTPRAALITTVLRSSAEDASPGQLRAACCCLRAEAWVRGMLDLGYVPGTCTAGPATCTAAGEEKPNQQGAFPPGATGTLRPLPGLPRGAKGFSVEGGVRVFRPVGSGLGRGVVVVGEEGEDVEENDADNEDDRDNEDDKEEENDTPSTTTADRSTDIVPTSKRENHDKCVVKEKEVDREDSVSSVSSSSGDDERAGLHATTITATTSSSTSSEINACIEEESSMKNE</sequence>
<keyword evidence="3" id="KW-1185">Reference proteome</keyword>
<dbReference type="RefSeq" id="XP_033399561.1">
    <property type="nucleotide sequence ID" value="XM_033541954.1"/>
</dbReference>
<feature type="compositionally biased region" description="Acidic residues" evidence="1">
    <location>
        <begin position="205"/>
        <end position="232"/>
    </location>
</feature>
<dbReference type="Proteomes" id="UP000799438">
    <property type="component" value="Unassembled WGS sequence"/>
</dbReference>
<evidence type="ECO:0000256" key="1">
    <source>
        <dbReference type="SAM" id="MobiDB-lite"/>
    </source>
</evidence>
<accession>A0A6A6BI72</accession>
<feature type="compositionally biased region" description="Low complexity" evidence="1">
    <location>
        <begin position="287"/>
        <end position="300"/>
    </location>
</feature>
<protein>
    <submittedName>
        <fullName evidence="2">Uncharacterized protein</fullName>
    </submittedName>
</protein>
<feature type="compositionally biased region" description="Low complexity" evidence="1">
    <location>
        <begin position="45"/>
        <end position="66"/>
    </location>
</feature>
<organism evidence="2 3">
    <name type="scientific">Aplosporella prunicola CBS 121167</name>
    <dbReference type="NCBI Taxonomy" id="1176127"/>
    <lineage>
        <taxon>Eukaryota</taxon>
        <taxon>Fungi</taxon>
        <taxon>Dikarya</taxon>
        <taxon>Ascomycota</taxon>
        <taxon>Pezizomycotina</taxon>
        <taxon>Dothideomycetes</taxon>
        <taxon>Dothideomycetes incertae sedis</taxon>
        <taxon>Botryosphaeriales</taxon>
        <taxon>Aplosporellaceae</taxon>
        <taxon>Aplosporella</taxon>
    </lineage>
</organism>
<evidence type="ECO:0000313" key="3">
    <source>
        <dbReference type="Proteomes" id="UP000799438"/>
    </source>
</evidence>
<proteinExistence type="predicted"/>